<keyword evidence="2" id="KW-1185">Reference proteome</keyword>
<dbReference type="EMBL" id="LXQA010431303">
    <property type="protein sequence ID" value="MCI51398.1"/>
    <property type="molecule type" value="Genomic_DNA"/>
</dbReference>
<comment type="caution">
    <text evidence="1">The sequence shown here is derived from an EMBL/GenBank/DDBJ whole genome shotgun (WGS) entry which is preliminary data.</text>
</comment>
<organism evidence="1 2">
    <name type="scientific">Trifolium medium</name>
    <dbReference type="NCBI Taxonomy" id="97028"/>
    <lineage>
        <taxon>Eukaryota</taxon>
        <taxon>Viridiplantae</taxon>
        <taxon>Streptophyta</taxon>
        <taxon>Embryophyta</taxon>
        <taxon>Tracheophyta</taxon>
        <taxon>Spermatophyta</taxon>
        <taxon>Magnoliopsida</taxon>
        <taxon>eudicotyledons</taxon>
        <taxon>Gunneridae</taxon>
        <taxon>Pentapetalae</taxon>
        <taxon>rosids</taxon>
        <taxon>fabids</taxon>
        <taxon>Fabales</taxon>
        <taxon>Fabaceae</taxon>
        <taxon>Papilionoideae</taxon>
        <taxon>50 kb inversion clade</taxon>
        <taxon>NPAAA clade</taxon>
        <taxon>Hologalegina</taxon>
        <taxon>IRL clade</taxon>
        <taxon>Trifolieae</taxon>
        <taxon>Trifolium</taxon>
    </lineage>
</organism>
<name>A0A392SRA7_9FABA</name>
<feature type="non-terminal residue" evidence="1">
    <location>
        <position position="63"/>
    </location>
</feature>
<evidence type="ECO:0000313" key="2">
    <source>
        <dbReference type="Proteomes" id="UP000265520"/>
    </source>
</evidence>
<evidence type="ECO:0000313" key="1">
    <source>
        <dbReference type="EMBL" id="MCI51398.1"/>
    </source>
</evidence>
<evidence type="ECO:0008006" key="3">
    <source>
        <dbReference type="Google" id="ProtNLM"/>
    </source>
</evidence>
<proteinExistence type="predicted"/>
<reference evidence="1 2" key="1">
    <citation type="journal article" date="2018" name="Front. Plant Sci.">
        <title>Red Clover (Trifolium pratense) and Zigzag Clover (T. medium) - A Picture of Genomic Similarities and Differences.</title>
        <authorList>
            <person name="Dluhosova J."/>
            <person name="Istvanek J."/>
            <person name="Nedelnik J."/>
            <person name="Repkova J."/>
        </authorList>
    </citation>
    <scope>NUCLEOTIDE SEQUENCE [LARGE SCALE GENOMIC DNA]</scope>
    <source>
        <strain evidence="2">cv. 10/8</strain>
        <tissue evidence="1">Leaf</tissue>
    </source>
</reference>
<accession>A0A392SRA7</accession>
<dbReference type="Proteomes" id="UP000265520">
    <property type="component" value="Unassembled WGS sequence"/>
</dbReference>
<dbReference type="PANTHER" id="PTHR35046">
    <property type="entry name" value="ZINC KNUCKLE (CCHC-TYPE) FAMILY PROTEIN"/>
    <property type="match status" value="1"/>
</dbReference>
<dbReference type="PANTHER" id="PTHR35046:SF26">
    <property type="entry name" value="RNA-DIRECTED DNA POLYMERASE"/>
    <property type="match status" value="1"/>
</dbReference>
<sequence length="63" mass="7138">MFEANVQTVLPIEIEQMLTEFPDVVPEDVPHGLPPMRDIQHAIDFIPGAVIPNRPAYRMSPQE</sequence>
<protein>
    <recommendedName>
        <fullName evidence="3">Cellular nucleic acid-binding protein</fullName>
    </recommendedName>
</protein>
<dbReference type="AlphaFoldDB" id="A0A392SRA7"/>